<comment type="subcellular location">
    <subcellularLocation>
        <location evidence="1">Cell membrane</location>
        <topology evidence="1">Multi-pass membrane protein</topology>
    </subcellularLocation>
</comment>
<feature type="transmembrane region" description="Helical" evidence="7">
    <location>
        <begin position="360"/>
        <end position="379"/>
    </location>
</feature>
<dbReference type="PANTHER" id="PTHR34390">
    <property type="entry name" value="UPF0442 PROTEIN YJJB-RELATED"/>
    <property type="match status" value="1"/>
</dbReference>
<dbReference type="HOGENOM" id="CLU_027127_1_0_10"/>
<dbReference type="AlphaFoldDB" id="G6B0P4"/>
<gene>
    <name evidence="10" type="ORF">HMPREF0673_02462</name>
</gene>
<evidence type="ECO:0000256" key="3">
    <source>
        <dbReference type="ARBA" id="ARBA00022692"/>
    </source>
</evidence>
<evidence type="ECO:0000313" key="10">
    <source>
        <dbReference type="EMBL" id="EHJ37207.1"/>
    </source>
</evidence>
<comment type="similarity">
    <text evidence="6">Belongs to the ThrE exporter (TC 2.A.79) family.</text>
</comment>
<name>G6B0P4_9BACT</name>
<dbReference type="eggNOG" id="COG2966">
    <property type="taxonomic scope" value="Bacteria"/>
</dbReference>
<accession>G6B0P4</accession>
<dbReference type="GO" id="GO:0022857">
    <property type="term" value="F:transmembrane transporter activity"/>
    <property type="evidence" value="ECO:0007669"/>
    <property type="project" value="InterPro"/>
</dbReference>
<keyword evidence="3 7" id="KW-0812">Transmembrane</keyword>
<reference evidence="10 11" key="1">
    <citation type="submission" date="2011-08" db="EMBL/GenBank/DDBJ databases">
        <authorList>
            <person name="Weinstock G."/>
            <person name="Sodergren E."/>
            <person name="Clifton S."/>
            <person name="Fulton L."/>
            <person name="Fulton B."/>
            <person name="Courtney L."/>
            <person name="Fronick C."/>
            <person name="Harrison M."/>
            <person name="Strong C."/>
            <person name="Farmer C."/>
            <person name="Delahaunty K."/>
            <person name="Markovic C."/>
            <person name="Hall O."/>
            <person name="Minx P."/>
            <person name="Tomlinson C."/>
            <person name="Mitreva M."/>
            <person name="Hou S."/>
            <person name="Chen J."/>
            <person name="Wollam A."/>
            <person name="Pepin K.H."/>
            <person name="Johnson M."/>
            <person name="Bhonagiri V."/>
            <person name="Zhang X."/>
            <person name="Suruliraj S."/>
            <person name="Warren W."/>
            <person name="Chinwalla A."/>
            <person name="Mardis E.R."/>
            <person name="Wilson R.K."/>
        </authorList>
    </citation>
    <scope>NUCLEOTIDE SEQUENCE [LARGE SCALE GENOMIC DNA]</scope>
    <source>
        <strain evidence="10 11">DSM 18206</strain>
    </source>
</reference>
<dbReference type="InterPro" id="IPR010619">
    <property type="entry name" value="ThrE-like_N"/>
</dbReference>
<protein>
    <recommendedName>
        <fullName evidence="12">Threonine/serine exporter-like N-terminal domain-containing protein</fullName>
    </recommendedName>
</protein>
<keyword evidence="4 7" id="KW-1133">Transmembrane helix</keyword>
<feature type="transmembrane region" description="Helical" evidence="7">
    <location>
        <begin position="391"/>
        <end position="410"/>
    </location>
</feature>
<keyword evidence="5 7" id="KW-0472">Membrane</keyword>
<evidence type="ECO:0000256" key="2">
    <source>
        <dbReference type="ARBA" id="ARBA00022475"/>
    </source>
</evidence>
<evidence type="ECO:0000256" key="5">
    <source>
        <dbReference type="ARBA" id="ARBA00023136"/>
    </source>
</evidence>
<dbReference type="PATRIC" id="fig|1002367.3.peg.1993"/>
<feature type="domain" description="Threonine/serine exporter-like N-terminal" evidence="8">
    <location>
        <begin position="34"/>
        <end position="288"/>
    </location>
</feature>
<feature type="transmembrane region" description="Helical" evidence="7">
    <location>
        <begin position="330"/>
        <end position="348"/>
    </location>
</feature>
<feature type="transmembrane region" description="Helical" evidence="7">
    <location>
        <begin position="306"/>
        <end position="323"/>
    </location>
</feature>
<dbReference type="PANTHER" id="PTHR34390:SF2">
    <property type="entry name" value="SUCCINATE TRANSPORTER SUBUNIT YJJP-RELATED"/>
    <property type="match status" value="1"/>
</dbReference>
<dbReference type="InterPro" id="IPR050539">
    <property type="entry name" value="ThrE_Dicarb/AminoAcid_Exp"/>
</dbReference>
<dbReference type="Proteomes" id="UP000004407">
    <property type="component" value="Unassembled WGS sequence"/>
</dbReference>
<dbReference type="Pfam" id="PF12821">
    <property type="entry name" value="ThrE_2"/>
    <property type="match status" value="1"/>
</dbReference>
<dbReference type="Pfam" id="PF06738">
    <property type="entry name" value="ThrE"/>
    <property type="match status" value="1"/>
</dbReference>
<dbReference type="EMBL" id="AFZZ01000210">
    <property type="protein sequence ID" value="EHJ37207.1"/>
    <property type="molecule type" value="Genomic_DNA"/>
</dbReference>
<evidence type="ECO:0000256" key="7">
    <source>
        <dbReference type="SAM" id="Phobius"/>
    </source>
</evidence>
<feature type="transmembrane region" description="Helical" evidence="7">
    <location>
        <begin position="265"/>
        <end position="286"/>
    </location>
</feature>
<feature type="transmembrane region" description="Helical" evidence="7">
    <location>
        <begin position="193"/>
        <end position="213"/>
    </location>
</feature>
<organism evidence="10 11">
    <name type="scientific">Leyella stercorea DSM 18206</name>
    <dbReference type="NCBI Taxonomy" id="1002367"/>
    <lineage>
        <taxon>Bacteria</taxon>
        <taxon>Pseudomonadati</taxon>
        <taxon>Bacteroidota</taxon>
        <taxon>Bacteroidia</taxon>
        <taxon>Bacteroidales</taxon>
        <taxon>Prevotellaceae</taxon>
        <taxon>Leyella</taxon>
    </lineage>
</organism>
<evidence type="ECO:0008006" key="12">
    <source>
        <dbReference type="Google" id="ProtNLM"/>
    </source>
</evidence>
<feature type="transmembrane region" description="Helical" evidence="7">
    <location>
        <begin position="233"/>
        <end position="253"/>
    </location>
</feature>
<proteinExistence type="inferred from homology"/>
<dbReference type="GO" id="GO:0015744">
    <property type="term" value="P:succinate transport"/>
    <property type="evidence" value="ECO:0007669"/>
    <property type="project" value="TreeGrafter"/>
</dbReference>
<evidence type="ECO:0000256" key="4">
    <source>
        <dbReference type="ARBA" id="ARBA00022989"/>
    </source>
</evidence>
<evidence type="ECO:0000259" key="9">
    <source>
        <dbReference type="Pfam" id="PF12821"/>
    </source>
</evidence>
<evidence type="ECO:0000313" key="11">
    <source>
        <dbReference type="Proteomes" id="UP000004407"/>
    </source>
</evidence>
<feature type="transmembrane region" description="Helical" evidence="7">
    <location>
        <begin position="430"/>
        <end position="451"/>
    </location>
</feature>
<evidence type="ECO:0000256" key="1">
    <source>
        <dbReference type="ARBA" id="ARBA00004651"/>
    </source>
</evidence>
<dbReference type="eggNOG" id="COG3610">
    <property type="taxonomic scope" value="Bacteria"/>
</dbReference>
<sequence length="486" mass="53577">MDNNTIETMQATCQCGNPNNPSKVAAAELQHKLDLLLRTGSILMESAADTSRIRRTMKRAAAFLSLDERYLHFYINWNVLMVNYSDTEHSFTKFQRCEKHGINLTSIAKISKLTWSAISNDYSLDQYEKALDDIQKTPRSFTPWQVAIGGGFACGGFCVQFGCDWPAFFYCSLAAILGFRLRMFLPTRGCNNYVAIGIAAFVATLIAWATTFLSLTPSIAGALPEFMHSSTPWHPLMACALFIVPGVPLINFVSDMLDGYIEVGMVRALNTLLMVLSMAFGIAFAIKVCGIDNFVKDLTMIPHHEYWEFAVAAAVSAMGFSTIFSIPRRLLPVVAVGGIIAVCFRNFVNLGPSNGNIGLDMGLTIGSLAGSALISVIVIKARHWFHVPHQCITIPSVIPMVPGVLMYRALFAFIEMHGVVGEVTVGMNNAIKASLAIICIALGVAIPNIFFRRFIEGDRKRKLFNMLVERKRKNGEFVDLSAVEIK</sequence>
<evidence type="ECO:0000259" key="8">
    <source>
        <dbReference type="Pfam" id="PF06738"/>
    </source>
</evidence>
<evidence type="ECO:0000256" key="6">
    <source>
        <dbReference type="ARBA" id="ARBA00034125"/>
    </source>
</evidence>
<keyword evidence="2" id="KW-1003">Cell membrane</keyword>
<comment type="caution">
    <text evidence="10">The sequence shown here is derived from an EMBL/GenBank/DDBJ whole genome shotgun (WGS) entry which is preliminary data.</text>
</comment>
<dbReference type="GO" id="GO:0005886">
    <property type="term" value="C:plasma membrane"/>
    <property type="evidence" value="ECO:0007669"/>
    <property type="project" value="UniProtKB-SubCell"/>
</dbReference>
<dbReference type="InterPro" id="IPR024528">
    <property type="entry name" value="ThrE_2"/>
</dbReference>
<feature type="domain" description="Threonine/Serine exporter ThrE" evidence="9">
    <location>
        <begin position="311"/>
        <end position="449"/>
    </location>
</feature>